<dbReference type="GeneID" id="107224440"/>
<evidence type="ECO:0000256" key="1">
    <source>
        <dbReference type="ARBA" id="ARBA00004120"/>
    </source>
</evidence>
<keyword evidence="6" id="KW-0206">Cytoskeleton</keyword>
<comment type="similarity">
    <text evidence="2">Belongs to the IFT46 family.</text>
</comment>
<feature type="compositionally biased region" description="Polar residues" evidence="8">
    <location>
        <begin position="13"/>
        <end position="22"/>
    </location>
</feature>
<feature type="compositionally biased region" description="Acidic residues" evidence="8">
    <location>
        <begin position="100"/>
        <end position="110"/>
    </location>
</feature>
<evidence type="ECO:0000313" key="9">
    <source>
        <dbReference type="Proteomes" id="UP000829291"/>
    </source>
</evidence>
<dbReference type="PANTHER" id="PTHR13376:SF0">
    <property type="entry name" value="INTRAFLAGELLAR TRANSPORT PROTEIN 46 HOMOLOG"/>
    <property type="match status" value="1"/>
</dbReference>
<keyword evidence="7" id="KW-0966">Cell projection</keyword>
<evidence type="ECO:0000256" key="3">
    <source>
        <dbReference type="ARBA" id="ARBA00017206"/>
    </source>
</evidence>
<dbReference type="GO" id="GO:0042073">
    <property type="term" value="P:intraciliary transport"/>
    <property type="evidence" value="ECO:0007669"/>
    <property type="project" value="InterPro"/>
</dbReference>
<feature type="region of interest" description="Disordered" evidence="8">
    <location>
        <begin position="1"/>
        <end position="119"/>
    </location>
</feature>
<gene>
    <name evidence="10" type="primary">LOC107224440</name>
</gene>
<dbReference type="OrthoDB" id="2119217at2759"/>
<sequence length="332" mass="37109">MDIKDSSEDEEAQNISAFSQFDESIEVRNAEEIKSPVNTAMSTLKRSPKNTGSHSSLKIGVGSLRGNLSPPQPSRYSNKLTDHVEPTSFGKSSALMNDASDSEETDDDDIQGGTTKGFETYDPKEFEDLHVSAEIKELFENITRFSPQKIDLDYKLIPFVPDYIPAVGDIDAFIKVPKPDGTADKVGLVVLDEPCANQSEPAVLHLQLRSHSTSSGPVKQAVIKRIDDPEKNSKSIEKWINDMNQLHTNRHPLTVHLSKPTVDIDTLMQQWSADVDERLENTSVELSQLDCDLPRLVDIACTLVDIPVYPDARMEALHTMFTLFLEIRDHQY</sequence>
<feature type="compositionally biased region" description="Polar residues" evidence="8">
    <location>
        <begin position="36"/>
        <end position="56"/>
    </location>
</feature>
<dbReference type="GO" id="GO:0060271">
    <property type="term" value="P:cilium assembly"/>
    <property type="evidence" value="ECO:0007669"/>
    <property type="project" value="TreeGrafter"/>
</dbReference>
<dbReference type="Proteomes" id="UP000829291">
    <property type="component" value="Chromosome 4"/>
</dbReference>
<dbReference type="PANTHER" id="PTHR13376">
    <property type="entry name" value="INTRAFLAGELLAR TRANSPORT PROTEIN 46 HOMOLOG"/>
    <property type="match status" value="1"/>
</dbReference>
<evidence type="ECO:0000256" key="5">
    <source>
        <dbReference type="ARBA" id="ARBA00023069"/>
    </source>
</evidence>
<evidence type="ECO:0000256" key="6">
    <source>
        <dbReference type="ARBA" id="ARBA00023212"/>
    </source>
</evidence>
<evidence type="ECO:0000256" key="4">
    <source>
        <dbReference type="ARBA" id="ARBA00022490"/>
    </source>
</evidence>
<accession>A0A6J0C0L9</accession>
<comment type="subcellular location">
    <subcellularLocation>
        <location evidence="1">Cytoplasm</location>
        <location evidence="1">Cytoskeleton</location>
        <location evidence="1">Cilium basal body</location>
    </subcellularLocation>
</comment>
<evidence type="ECO:0000256" key="7">
    <source>
        <dbReference type="ARBA" id="ARBA00023273"/>
    </source>
</evidence>
<evidence type="ECO:0000256" key="2">
    <source>
        <dbReference type="ARBA" id="ARBA00007700"/>
    </source>
</evidence>
<dbReference type="GO" id="GO:0031514">
    <property type="term" value="C:motile cilium"/>
    <property type="evidence" value="ECO:0007669"/>
    <property type="project" value="TreeGrafter"/>
</dbReference>
<dbReference type="KEGG" id="nlo:107224440"/>
<dbReference type="Pfam" id="PF12317">
    <property type="entry name" value="IFT46_B_C"/>
    <property type="match status" value="1"/>
</dbReference>
<proteinExistence type="inferred from homology"/>
<organism evidence="10">
    <name type="scientific">Neodiprion lecontei</name>
    <name type="common">Redheaded pine sawfly</name>
    <dbReference type="NCBI Taxonomy" id="441921"/>
    <lineage>
        <taxon>Eukaryota</taxon>
        <taxon>Metazoa</taxon>
        <taxon>Ecdysozoa</taxon>
        <taxon>Arthropoda</taxon>
        <taxon>Hexapoda</taxon>
        <taxon>Insecta</taxon>
        <taxon>Pterygota</taxon>
        <taxon>Neoptera</taxon>
        <taxon>Endopterygota</taxon>
        <taxon>Hymenoptera</taxon>
        <taxon>Tenthredinoidea</taxon>
        <taxon>Diprionidae</taxon>
        <taxon>Diprioninae</taxon>
        <taxon>Neodiprion</taxon>
    </lineage>
</organism>
<dbReference type="InParanoid" id="A0A6J0C0L9"/>
<protein>
    <recommendedName>
        <fullName evidence="3">Intraflagellar transport protein 46 homolog</fullName>
    </recommendedName>
</protein>
<evidence type="ECO:0000256" key="8">
    <source>
        <dbReference type="SAM" id="MobiDB-lite"/>
    </source>
</evidence>
<evidence type="ECO:0000313" key="10">
    <source>
        <dbReference type="RefSeq" id="XP_015519978.2"/>
    </source>
</evidence>
<feature type="compositionally biased region" description="Basic and acidic residues" evidence="8">
    <location>
        <begin position="25"/>
        <end position="34"/>
    </location>
</feature>
<keyword evidence="4" id="KW-0963">Cytoplasm</keyword>
<dbReference type="FunCoup" id="A0A6J0C0L9">
    <property type="interactions" value="101"/>
</dbReference>
<keyword evidence="5" id="KW-0969">Cilium</keyword>
<keyword evidence="9" id="KW-1185">Reference proteome</keyword>
<dbReference type="InterPro" id="IPR022088">
    <property type="entry name" value="Intraflagellar_transp_cmplxB"/>
</dbReference>
<reference evidence="10" key="1">
    <citation type="submission" date="2025-08" db="UniProtKB">
        <authorList>
            <consortium name="RefSeq"/>
        </authorList>
    </citation>
    <scope>IDENTIFICATION</scope>
    <source>
        <tissue evidence="10">Thorax and Abdomen</tissue>
    </source>
</reference>
<name>A0A6J0C0L9_NEOLC</name>
<dbReference type="GO" id="GO:0030992">
    <property type="term" value="C:intraciliary transport particle B"/>
    <property type="evidence" value="ECO:0007669"/>
    <property type="project" value="TreeGrafter"/>
</dbReference>
<dbReference type="RefSeq" id="XP_015519978.2">
    <property type="nucleotide sequence ID" value="XM_015664492.2"/>
</dbReference>
<dbReference type="GO" id="GO:0005815">
    <property type="term" value="C:microtubule organizing center"/>
    <property type="evidence" value="ECO:0007669"/>
    <property type="project" value="TreeGrafter"/>
</dbReference>